<evidence type="ECO:0000313" key="3">
    <source>
        <dbReference type="EMBL" id="SUZ74948.1"/>
    </source>
</evidence>
<feature type="domain" description="ASPIC/UnbV" evidence="2">
    <location>
        <begin position="480"/>
        <end position="542"/>
    </location>
</feature>
<proteinExistence type="predicted"/>
<dbReference type="InterPro" id="IPR013517">
    <property type="entry name" value="FG-GAP"/>
</dbReference>
<dbReference type="InterPro" id="IPR027039">
    <property type="entry name" value="Crtac1"/>
</dbReference>
<dbReference type="InterPro" id="IPR028994">
    <property type="entry name" value="Integrin_alpha_N"/>
</dbReference>
<feature type="non-terminal residue" evidence="3">
    <location>
        <position position="1"/>
    </location>
</feature>
<dbReference type="SUPFAM" id="SSF69318">
    <property type="entry name" value="Integrin alpha N-terminal domain"/>
    <property type="match status" value="1"/>
</dbReference>
<name>A0A381Q7K1_9ZZZZ</name>
<gene>
    <name evidence="3" type="ORF">METZ01_LOCUS27802</name>
</gene>
<dbReference type="Pfam" id="PF13517">
    <property type="entry name" value="FG-GAP_3"/>
    <property type="match status" value="2"/>
</dbReference>
<accession>A0A381Q7K1</accession>
<evidence type="ECO:0000256" key="1">
    <source>
        <dbReference type="ARBA" id="ARBA00022729"/>
    </source>
</evidence>
<organism evidence="3">
    <name type="scientific">marine metagenome</name>
    <dbReference type="NCBI Taxonomy" id="408172"/>
    <lineage>
        <taxon>unclassified sequences</taxon>
        <taxon>metagenomes</taxon>
        <taxon>ecological metagenomes</taxon>
    </lineage>
</organism>
<reference evidence="3" key="1">
    <citation type="submission" date="2018-05" db="EMBL/GenBank/DDBJ databases">
        <authorList>
            <person name="Lanie J.A."/>
            <person name="Ng W.-L."/>
            <person name="Kazmierczak K.M."/>
            <person name="Andrzejewski T.M."/>
            <person name="Davidsen T.M."/>
            <person name="Wayne K.J."/>
            <person name="Tettelin H."/>
            <person name="Glass J.I."/>
            <person name="Rusch D."/>
            <person name="Podicherti R."/>
            <person name="Tsui H.-C.T."/>
            <person name="Winkler M.E."/>
        </authorList>
    </citation>
    <scope>NUCLEOTIDE SEQUENCE</scope>
</reference>
<dbReference type="Gene3D" id="2.130.10.130">
    <property type="entry name" value="Integrin alpha, N-terminal"/>
    <property type="match status" value="2"/>
</dbReference>
<dbReference type="AlphaFoldDB" id="A0A381Q7K1"/>
<protein>
    <recommendedName>
        <fullName evidence="2">ASPIC/UnbV domain-containing protein</fullName>
    </recommendedName>
</protein>
<dbReference type="EMBL" id="UINC01001227">
    <property type="protein sequence ID" value="SUZ74948.1"/>
    <property type="molecule type" value="Genomic_DNA"/>
</dbReference>
<sequence>VLTTLLCILGCSDGTGPTTKMLDGESAPWFEDQSTQRGINFQYQSGHEQRYLLPEIMGGGVALADIDNDGDLDAYLVQGGKLVAEGGHGNKLFINRGDGYFEESSDSGDAMDTGYGMGVAAGDYDNDGDIDLYVTNYGPNVLLKNKGNGEFEDVSDVARVADEGWGTGAAFLDLDSDGDLDLFVVNYVNWSVSIEQDCFSTATGWSLADYCWPTAYNAPARDRLYRNNGDGTFTDVSDQAGLDVAFGNGLGVVGLDADNDGRTDVFVANDMGENQLWLNRGDLRFDDEALLLGCAVDEHGVPKSGMGVAAVDYDNDGDTDLLVVNLATQTDSFFRNNGTFFEDATVSVGLAAATKRYTRFGVALVDFNNDTRLDLYEANGAIGFSRETLNDRLYAEPDLLLRGLPDSRFKEVQLQGGTQTPLVYTSRGMAVGDVDNDGGLDLLIVNRDGPANLLMNQVSNQGNWIRFRVLDRHNRDAYAATVSADIGPMRVSRDVQAAGSYLASNDPRVHMGLGEETSVRNVSVRWTDGSREHFGDIDAGTTAVLRLGEGRAQ</sequence>
<evidence type="ECO:0000259" key="2">
    <source>
        <dbReference type="Pfam" id="PF07593"/>
    </source>
</evidence>
<keyword evidence="1" id="KW-0732">Signal</keyword>
<dbReference type="PANTHER" id="PTHR16026">
    <property type="entry name" value="CARTILAGE ACIDIC PROTEIN 1"/>
    <property type="match status" value="1"/>
</dbReference>
<dbReference type="PANTHER" id="PTHR16026:SF0">
    <property type="entry name" value="CARTILAGE ACIDIC PROTEIN 1"/>
    <property type="match status" value="1"/>
</dbReference>
<dbReference type="InterPro" id="IPR011519">
    <property type="entry name" value="UnbV_ASPIC"/>
</dbReference>
<dbReference type="Pfam" id="PF07593">
    <property type="entry name" value="UnbV_ASPIC"/>
    <property type="match status" value="1"/>
</dbReference>